<feature type="compositionally biased region" description="Basic and acidic residues" evidence="2">
    <location>
        <begin position="618"/>
        <end position="627"/>
    </location>
</feature>
<feature type="compositionally biased region" description="Basic residues" evidence="2">
    <location>
        <begin position="385"/>
        <end position="394"/>
    </location>
</feature>
<feature type="compositionally biased region" description="Basic residues" evidence="2">
    <location>
        <begin position="345"/>
        <end position="373"/>
    </location>
</feature>
<feature type="region of interest" description="Disordered" evidence="2">
    <location>
        <begin position="62"/>
        <end position="418"/>
    </location>
</feature>
<dbReference type="Proteomes" id="UP000238348">
    <property type="component" value="Chromosome"/>
</dbReference>
<evidence type="ECO:0000313" key="4">
    <source>
        <dbReference type="Proteomes" id="UP000238348"/>
    </source>
</evidence>
<evidence type="ECO:0000256" key="1">
    <source>
        <dbReference type="ARBA" id="ARBA00022598"/>
    </source>
</evidence>
<feature type="compositionally biased region" description="Basic residues" evidence="2">
    <location>
        <begin position="451"/>
        <end position="468"/>
    </location>
</feature>
<dbReference type="InterPro" id="IPR036599">
    <property type="entry name" value="DNA_ligase_N_sf"/>
</dbReference>
<dbReference type="GO" id="GO:0003910">
    <property type="term" value="F:DNA ligase (ATP) activity"/>
    <property type="evidence" value="ECO:0007669"/>
    <property type="project" value="InterPro"/>
</dbReference>
<protein>
    <recommendedName>
        <fullName evidence="5">DNA ligase ATP-dependent N-terminal domain-containing protein</fullName>
    </recommendedName>
</protein>
<feature type="compositionally biased region" description="Basic residues" evidence="2">
    <location>
        <begin position="301"/>
        <end position="312"/>
    </location>
</feature>
<feature type="compositionally biased region" description="Low complexity" evidence="2">
    <location>
        <begin position="231"/>
        <end position="240"/>
    </location>
</feature>
<feature type="compositionally biased region" description="Basic and acidic residues" evidence="2">
    <location>
        <begin position="264"/>
        <end position="283"/>
    </location>
</feature>
<reference evidence="3 4" key="1">
    <citation type="submission" date="2015-09" db="EMBL/GenBank/DDBJ databases">
        <title>Sorangium comparison.</title>
        <authorList>
            <person name="Zaburannyi N."/>
            <person name="Bunk B."/>
            <person name="Overmann J."/>
            <person name="Mueller R."/>
        </authorList>
    </citation>
    <scope>NUCLEOTIDE SEQUENCE [LARGE SCALE GENOMIC DNA]</scope>
    <source>
        <strain evidence="3 4">So ce26</strain>
    </source>
</reference>
<dbReference type="Gene3D" id="1.10.3260.10">
    <property type="entry name" value="DNA ligase, ATP-dependent, N-terminal domain"/>
    <property type="match status" value="1"/>
</dbReference>
<dbReference type="GO" id="GO:0006310">
    <property type="term" value="P:DNA recombination"/>
    <property type="evidence" value="ECO:0007669"/>
    <property type="project" value="InterPro"/>
</dbReference>
<evidence type="ECO:0008006" key="5">
    <source>
        <dbReference type="Google" id="ProtNLM"/>
    </source>
</evidence>
<feature type="region of interest" description="Disordered" evidence="2">
    <location>
        <begin position="618"/>
        <end position="643"/>
    </location>
</feature>
<keyword evidence="1" id="KW-0436">Ligase</keyword>
<organism evidence="3 4">
    <name type="scientific">Sorangium cellulosum</name>
    <name type="common">Polyangium cellulosum</name>
    <dbReference type="NCBI Taxonomy" id="56"/>
    <lineage>
        <taxon>Bacteria</taxon>
        <taxon>Pseudomonadati</taxon>
        <taxon>Myxococcota</taxon>
        <taxon>Polyangia</taxon>
        <taxon>Polyangiales</taxon>
        <taxon>Polyangiaceae</taxon>
        <taxon>Sorangium</taxon>
    </lineage>
</organism>
<dbReference type="GO" id="GO:0003677">
    <property type="term" value="F:DNA binding"/>
    <property type="evidence" value="ECO:0007669"/>
    <property type="project" value="InterPro"/>
</dbReference>
<dbReference type="GO" id="GO:0006281">
    <property type="term" value="P:DNA repair"/>
    <property type="evidence" value="ECO:0007669"/>
    <property type="project" value="InterPro"/>
</dbReference>
<evidence type="ECO:0000256" key="2">
    <source>
        <dbReference type="SAM" id="MobiDB-lite"/>
    </source>
</evidence>
<accession>A0A2L0F510</accession>
<dbReference type="EMBL" id="CP012673">
    <property type="protein sequence ID" value="AUX46655.1"/>
    <property type="molecule type" value="Genomic_DNA"/>
</dbReference>
<name>A0A2L0F510_SORCE</name>
<feature type="region of interest" description="Disordered" evidence="2">
    <location>
        <begin position="442"/>
        <end position="526"/>
    </location>
</feature>
<evidence type="ECO:0000313" key="3">
    <source>
        <dbReference type="EMBL" id="AUX46655.1"/>
    </source>
</evidence>
<feature type="compositionally biased region" description="Basic residues" evidence="2">
    <location>
        <begin position="153"/>
        <end position="177"/>
    </location>
</feature>
<gene>
    <name evidence="3" type="ORF">SOCE26_081610</name>
</gene>
<proteinExistence type="predicted"/>
<sequence>MLVSDLVATSERVATTSSRLEKISALADVLRRLSPDEVEIGVDWLSGRLRQGRIGLGPAMIAEARRAGPPRRLSRAQPPRGRRDLHGNRRHLGPRLRRDAPRRARTTARPRHRRRARLLRPTPHRRAPPGRPRGRHGRGRRPRRVDPPGLAAARRHARRRRRRGRQGRAPRGGRRPRALLAPAAPPHPAHARTGRRRHRLGPRRAPHRRPRVEDRRRPRPGPQGRRRRPRLQPQPQPRHQGGPRDRRGSAGAPRPIARARRRGDRAPRGRETPPVPGHHEPLRPHPGHRRPARPAAAARPLLRRAARRRRGPPRPLGPRARRRPPAGARPIPPRPPHRAADRGRGRGLLRRRDRPGPRGRHGQGARRALRGRAPRQLLAQGQMRAHPRPRRARGRVGERQAPRAAQQPPPRRPRPRLRRLRHARQDLQGHDRRDARLANEAAARARDLPRRPHRLRAARARRRGRLRRRPGEPPVPRRGRAPVRARQALPQRQIRRRGQHHQRGARPARRRAGARRSRGRRAARSAEAVVLAHRGADLPGAAQPGRERHEIPGLDVHRRALVRRRRHDHVALEQVTGLRLVVVPGEGRHLLRPDGPATRPELVQALLRRSVLQLDRLHGSSRSRDAPPDEAPLAPLSHRSARC</sequence>
<feature type="compositionally biased region" description="Basic residues" evidence="2">
    <location>
        <begin position="493"/>
        <end position="523"/>
    </location>
</feature>
<feature type="compositionally biased region" description="Basic residues" evidence="2">
    <location>
        <begin position="103"/>
        <end position="143"/>
    </location>
</feature>
<dbReference type="AlphaFoldDB" id="A0A2L0F510"/>
<feature type="compositionally biased region" description="Basic residues" evidence="2">
    <location>
        <begin position="189"/>
        <end position="210"/>
    </location>
</feature>